<protein>
    <submittedName>
        <fullName evidence="5">Uncharacterized protein LOC128368302</fullName>
    </submittedName>
</protein>
<dbReference type="Pfam" id="PF08742">
    <property type="entry name" value="C8"/>
    <property type="match status" value="1"/>
</dbReference>
<dbReference type="Gene3D" id="2.60.40.4100">
    <property type="entry name" value="Zona pellucida, ZP-C domain"/>
    <property type="match status" value="1"/>
</dbReference>
<dbReference type="SMART" id="SM00241">
    <property type="entry name" value="ZP"/>
    <property type="match status" value="1"/>
</dbReference>
<dbReference type="SMART" id="SM00832">
    <property type="entry name" value="C8"/>
    <property type="match status" value="1"/>
</dbReference>
<dbReference type="AlphaFoldDB" id="A0AAV1PAK3"/>
<dbReference type="EMBL" id="CAWUFR010000118">
    <property type="protein sequence ID" value="CAK6968420.1"/>
    <property type="molecule type" value="Genomic_DNA"/>
</dbReference>
<dbReference type="PANTHER" id="PTHR14002:SF50">
    <property type="entry name" value="ALPHA-TECTORIN-LIKE-RELATED"/>
    <property type="match status" value="1"/>
</dbReference>
<gene>
    <name evidence="5" type="ORF">FSCOSCO3_A027235</name>
</gene>
<dbReference type="Pfam" id="PF23344">
    <property type="entry name" value="ZP-N"/>
    <property type="match status" value="1"/>
</dbReference>
<reference evidence="5 6" key="1">
    <citation type="submission" date="2024-01" db="EMBL/GenBank/DDBJ databases">
        <authorList>
            <person name="Alioto T."/>
            <person name="Alioto T."/>
            <person name="Gomez Garrido J."/>
        </authorList>
    </citation>
    <scope>NUCLEOTIDE SEQUENCE [LARGE SCALE GENOMIC DNA]</scope>
</reference>
<feature type="chain" id="PRO_5043471929" evidence="3">
    <location>
        <begin position="19"/>
        <end position="763"/>
    </location>
</feature>
<evidence type="ECO:0000256" key="2">
    <source>
        <dbReference type="ARBA" id="ARBA00023157"/>
    </source>
</evidence>
<accession>A0AAV1PAK3</accession>
<evidence type="ECO:0000259" key="4">
    <source>
        <dbReference type="PROSITE" id="PS51034"/>
    </source>
</evidence>
<feature type="signal peptide" evidence="3">
    <location>
        <begin position="1"/>
        <end position="18"/>
    </location>
</feature>
<name>A0AAV1PAK3_SCOSC</name>
<feature type="domain" description="ZP" evidence="4">
    <location>
        <begin position="491"/>
        <end position="744"/>
    </location>
</feature>
<comment type="caution">
    <text evidence="5">The sequence shown here is derived from an EMBL/GenBank/DDBJ whole genome shotgun (WGS) entry which is preliminary data.</text>
</comment>
<dbReference type="Gene3D" id="2.60.40.3210">
    <property type="entry name" value="Zona pellucida, ZP-N domain"/>
    <property type="match status" value="1"/>
</dbReference>
<sequence>MLIFILLLSLAAVSHVSGAEFTTSTNIDIKSCPFVFFGKVYQNLYVDTADNKVSVCFKGPRSTSNNDCVLVDKSGGINKGEWVTRTGFNTAPGSVVHKDLPQLTGTATCYTFIRLFKDNSEYVSIVQFHQPPSEHLLYQINKDVDVQVDGKKVDTWKTQVKASDVYKDASACTHAGYHFQMFLHADDATCPPTSVRCVKDAVCTVTGSTVIDVDGNAASVPDRCAYTLLSESGIKLQAVFQDRRRKDISFLDHVILHLDKDVNIHLGQGGRVTLKDKELSLSSTPVKHHDVELTKDQTGVTAKLLKSKYGTSVFFDGYTAQIHMKVPSGTTIQGLCGKSSQTLSGVKVSELSSDSCDKAHTDAVDSTIDCKEITKRCDLLKTAPFDSCHSSIKPDPYIKACTDTLCKYPAVDGLKCQFLEAYAKACSLVGKTVKDWRTPTSCSSAKAFCQDKFCSAHEFCAEDTSGGTSCLCRPIFASKYRTAKTFGEPTVCDKNSASVSLAGCLMEEKNIDYSVLHLNDKTCKGQRDEKTHMVTFSFNSDTCGTVLTAENKQLKFKNAILAQDSSSSKITRHDEVKIDFSCFYNQPDVETMSFKIKDSSVTQEIVSGAWEYTLTMKAYTDASRTQAVSSSTEILLEQTVWVELKTVGLDDKLVSVVTDSCWATNEKSSTAKLKYDLIVKGCPSSADKTVKVEGNGLGTSNYFSFNMFQFSGKDGDVHLHCKLNLCVKKGNTCTPSCGGGKRRRRSARNRYVDVNPAFITMAW</sequence>
<dbReference type="InterPro" id="IPR014853">
    <property type="entry name" value="VWF/SSPO/ZAN-like_Cys-rich_dom"/>
</dbReference>
<dbReference type="Pfam" id="PF00100">
    <property type="entry name" value="Zona_pellucida"/>
    <property type="match status" value="1"/>
</dbReference>
<feature type="non-terminal residue" evidence="5">
    <location>
        <position position="763"/>
    </location>
</feature>
<dbReference type="PROSITE" id="PS51034">
    <property type="entry name" value="ZP_2"/>
    <property type="match status" value="1"/>
</dbReference>
<dbReference type="InterPro" id="IPR042235">
    <property type="entry name" value="ZP-C_dom"/>
</dbReference>
<dbReference type="InterPro" id="IPR001507">
    <property type="entry name" value="ZP_dom"/>
</dbReference>
<evidence type="ECO:0000256" key="3">
    <source>
        <dbReference type="SAM" id="SignalP"/>
    </source>
</evidence>
<dbReference type="InterPro" id="IPR055355">
    <property type="entry name" value="ZP-C"/>
</dbReference>
<keyword evidence="2" id="KW-1015">Disulfide bond</keyword>
<dbReference type="Proteomes" id="UP001314229">
    <property type="component" value="Unassembled WGS sequence"/>
</dbReference>
<organism evidence="5 6">
    <name type="scientific">Scomber scombrus</name>
    <name type="common">Atlantic mackerel</name>
    <name type="synonym">Scomber vernalis</name>
    <dbReference type="NCBI Taxonomy" id="13677"/>
    <lineage>
        <taxon>Eukaryota</taxon>
        <taxon>Metazoa</taxon>
        <taxon>Chordata</taxon>
        <taxon>Craniata</taxon>
        <taxon>Vertebrata</taxon>
        <taxon>Euteleostomi</taxon>
        <taxon>Actinopterygii</taxon>
        <taxon>Neopterygii</taxon>
        <taxon>Teleostei</taxon>
        <taxon>Neoteleostei</taxon>
        <taxon>Acanthomorphata</taxon>
        <taxon>Pelagiaria</taxon>
        <taxon>Scombriformes</taxon>
        <taxon>Scombridae</taxon>
        <taxon>Scomber</taxon>
    </lineage>
</organism>
<dbReference type="InterPro" id="IPR055356">
    <property type="entry name" value="ZP-N"/>
</dbReference>
<evidence type="ECO:0000256" key="1">
    <source>
        <dbReference type="ARBA" id="ARBA00022729"/>
    </source>
</evidence>
<keyword evidence="6" id="KW-1185">Reference proteome</keyword>
<keyword evidence="1 3" id="KW-0732">Signal</keyword>
<evidence type="ECO:0000313" key="5">
    <source>
        <dbReference type="EMBL" id="CAK6968420.1"/>
    </source>
</evidence>
<proteinExistence type="predicted"/>
<dbReference type="PANTHER" id="PTHR14002">
    <property type="entry name" value="ENDOGLIN/TGF-BETA RECEPTOR TYPE III"/>
    <property type="match status" value="1"/>
</dbReference>
<evidence type="ECO:0000313" key="6">
    <source>
        <dbReference type="Proteomes" id="UP001314229"/>
    </source>
</evidence>